<accession>A0A2V1D274</accession>
<dbReference type="PROSITE" id="PS51387">
    <property type="entry name" value="FAD_PCMH"/>
    <property type="match status" value="1"/>
</dbReference>
<dbReference type="Gene3D" id="3.30.465.10">
    <property type="match status" value="1"/>
</dbReference>
<reference evidence="6 7" key="1">
    <citation type="journal article" date="2018" name="Sci. Rep.">
        <title>Comparative genomics provides insights into the lifestyle and reveals functional heterogeneity of dark septate endophytic fungi.</title>
        <authorList>
            <person name="Knapp D.G."/>
            <person name="Nemeth J.B."/>
            <person name="Barry K."/>
            <person name="Hainaut M."/>
            <person name="Henrissat B."/>
            <person name="Johnson J."/>
            <person name="Kuo A."/>
            <person name="Lim J.H.P."/>
            <person name="Lipzen A."/>
            <person name="Nolan M."/>
            <person name="Ohm R.A."/>
            <person name="Tamas L."/>
            <person name="Grigoriev I.V."/>
            <person name="Spatafora J.W."/>
            <person name="Nagy L.G."/>
            <person name="Kovacs G.M."/>
        </authorList>
    </citation>
    <scope>NUCLEOTIDE SEQUENCE [LARGE SCALE GENOMIC DNA]</scope>
    <source>
        <strain evidence="6 7">DSE2036</strain>
    </source>
</reference>
<evidence type="ECO:0000256" key="1">
    <source>
        <dbReference type="ARBA" id="ARBA00005466"/>
    </source>
</evidence>
<organism evidence="6 7">
    <name type="scientific">Periconia macrospinosa</name>
    <dbReference type="NCBI Taxonomy" id="97972"/>
    <lineage>
        <taxon>Eukaryota</taxon>
        <taxon>Fungi</taxon>
        <taxon>Dikarya</taxon>
        <taxon>Ascomycota</taxon>
        <taxon>Pezizomycotina</taxon>
        <taxon>Dothideomycetes</taxon>
        <taxon>Pleosporomycetidae</taxon>
        <taxon>Pleosporales</taxon>
        <taxon>Massarineae</taxon>
        <taxon>Periconiaceae</taxon>
        <taxon>Periconia</taxon>
    </lineage>
</organism>
<dbReference type="AlphaFoldDB" id="A0A2V1D274"/>
<feature type="domain" description="FAD-binding PCMH-type" evidence="5">
    <location>
        <begin position="34"/>
        <end position="207"/>
    </location>
</feature>
<sequence length="469" mass="52155">MACEKLQSLLLGKIILKGSEGYDTHIDCFNFRSARQRPLCIVNVASVEDVSKTLKALLNYPDTPFAIKSGGHSPHADDANTDTGVLIDLKGLNTIAKSKADEEVYELGAGGSWGKVYEALSESKRAASGTRDTEVGIGGFITGGGLTFFSPERGFGCDDVINMQVVLASGEIVDANANSNADLFRSLKGGKSNFGIVTRVDIKTHSQDTIWGGAIMYPLSETEDAQLEAFWNFKNSDGYDEHAQVELSFISRGPNGSFVSNNHWYGRHFERPASFEHFQKIQPQIMNSMRFETTANFAKELSKFQPREQFSVFLTSTFILKEKSVMKKLNSLWHTANASFESVQGILSVFTYQQCPPPPPADRPNAMGFPPDSKPHEDVIIIAWTIYWDLDSDSNMVRDKARETMEAIDKTTKAEGMFHPFKYMNYAAPWQNVLKSYGDEAYAALKSVAEKYDPKGMFRKQGMHVGFKL</sequence>
<dbReference type="GO" id="GO:0071949">
    <property type="term" value="F:FAD binding"/>
    <property type="evidence" value="ECO:0007669"/>
    <property type="project" value="InterPro"/>
</dbReference>
<dbReference type="PANTHER" id="PTHR42973">
    <property type="entry name" value="BINDING OXIDOREDUCTASE, PUTATIVE (AFU_ORTHOLOGUE AFUA_1G17690)-RELATED"/>
    <property type="match status" value="1"/>
</dbReference>
<evidence type="ECO:0000256" key="4">
    <source>
        <dbReference type="ARBA" id="ARBA00023002"/>
    </source>
</evidence>
<evidence type="ECO:0000313" key="6">
    <source>
        <dbReference type="EMBL" id="PVH92150.1"/>
    </source>
</evidence>
<dbReference type="InterPro" id="IPR016166">
    <property type="entry name" value="FAD-bd_PCMH"/>
</dbReference>
<proteinExistence type="inferred from homology"/>
<keyword evidence="3" id="KW-0274">FAD</keyword>
<dbReference type="InterPro" id="IPR050416">
    <property type="entry name" value="FAD-linked_Oxidoreductase"/>
</dbReference>
<dbReference type="InterPro" id="IPR016169">
    <property type="entry name" value="FAD-bd_PCMH_sub2"/>
</dbReference>
<dbReference type="PANTHER" id="PTHR42973:SF28">
    <property type="entry name" value="FAD-BINDING PCMH-TYPE DOMAIN-CONTAINING PROTEIN"/>
    <property type="match status" value="1"/>
</dbReference>
<dbReference type="STRING" id="97972.A0A2V1D274"/>
<dbReference type="InterPro" id="IPR036318">
    <property type="entry name" value="FAD-bd_PCMH-like_sf"/>
</dbReference>
<comment type="similarity">
    <text evidence="1">Belongs to the oxygen-dependent FAD-linked oxidoreductase family.</text>
</comment>
<dbReference type="SUPFAM" id="SSF56176">
    <property type="entry name" value="FAD-binding/transporter-associated domain-like"/>
    <property type="match status" value="1"/>
</dbReference>
<gene>
    <name evidence="6" type="ORF">DM02DRAFT_701334</name>
</gene>
<dbReference type="EMBL" id="KZ805714">
    <property type="protein sequence ID" value="PVH92150.1"/>
    <property type="molecule type" value="Genomic_DNA"/>
</dbReference>
<evidence type="ECO:0000259" key="5">
    <source>
        <dbReference type="PROSITE" id="PS51387"/>
    </source>
</evidence>
<keyword evidence="2" id="KW-0285">Flavoprotein</keyword>
<dbReference type="InterPro" id="IPR006094">
    <property type="entry name" value="Oxid_FAD_bind_N"/>
</dbReference>
<keyword evidence="4" id="KW-0560">Oxidoreductase</keyword>
<evidence type="ECO:0000256" key="2">
    <source>
        <dbReference type="ARBA" id="ARBA00022630"/>
    </source>
</evidence>
<dbReference type="Pfam" id="PF01565">
    <property type="entry name" value="FAD_binding_4"/>
    <property type="match status" value="1"/>
</dbReference>
<dbReference type="Proteomes" id="UP000244855">
    <property type="component" value="Unassembled WGS sequence"/>
</dbReference>
<dbReference type="OrthoDB" id="2151789at2759"/>
<protein>
    <submittedName>
        <fullName evidence="6">FAD-binding domain-containing protein</fullName>
    </submittedName>
</protein>
<evidence type="ECO:0000256" key="3">
    <source>
        <dbReference type="ARBA" id="ARBA00022827"/>
    </source>
</evidence>
<dbReference type="GO" id="GO:0016491">
    <property type="term" value="F:oxidoreductase activity"/>
    <property type="evidence" value="ECO:0007669"/>
    <property type="project" value="UniProtKB-KW"/>
</dbReference>
<evidence type="ECO:0000313" key="7">
    <source>
        <dbReference type="Proteomes" id="UP000244855"/>
    </source>
</evidence>
<keyword evidence="7" id="KW-1185">Reference proteome</keyword>
<name>A0A2V1D274_9PLEO</name>